<feature type="non-terminal residue" evidence="1">
    <location>
        <position position="1129"/>
    </location>
</feature>
<accession>A0A146KAK9</accession>
<reference evidence="1" key="1">
    <citation type="submission" date="2015-07" db="EMBL/GenBank/DDBJ databases">
        <title>Adaptation to a free-living lifestyle via gene acquisitions in the diplomonad Trepomonas sp. PC1.</title>
        <authorList>
            <person name="Xu F."/>
            <person name="Jerlstrom-Hultqvist J."/>
            <person name="Kolisko M."/>
            <person name="Simpson A.G.B."/>
            <person name="Roger A.J."/>
            <person name="Svard S.G."/>
            <person name="Andersson J.O."/>
        </authorList>
    </citation>
    <scope>NUCLEOTIDE SEQUENCE</scope>
    <source>
        <strain evidence="1">PC1</strain>
    </source>
</reference>
<proteinExistence type="predicted"/>
<protein>
    <submittedName>
        <fullName evidence="1">Uncharacterized protein</fullName>
    </submittedName>
</protein>
<sequence length="1129" mass="131666">DNQQQPTTIASTINYLKFTLSINYQLMQELKTVSKQQVADYILNGDYVMIQQSTLQNILQQIDQNINFNYLFTKLIRKQLTMQENQHYLERIIVLIHFALLLNDDFTYEQLFPDSVEISFSNKYNNSALVPCDQNSLDFCFLFMGLVSFQHLLMSVRYVRNFVQDVKCNFIEDAYNSLIFAESVQFTKFYSQKCDLENWNFESISDQQLIQVAFINVKALFSENVTLKEYQNEQEQSQTFQTSNKLSLQDNKVRFAFQSQIQFNLDENFQINEIYIRKQKLSDKLIVKMKFNPESLQIPNKFYFSEQSPNAIYFENLLQQLEDKTSLSLNVDQKEAIHMMNQTVQVLHKSKKQVILDYEVHQKVSNQCSKKYFKFYKQQTGPILIRDCVVDVQVPVIHVSQTSNTPQIIEKRIIFDYTKYSSIKVLTDEIHQIFFKFQVDGLILTGFESIPQQVQKLVDLMVLIQFEKQFIFVNSENDFFKLLGKEEMCEFNNTLGDMISNKFDCKNMLVNINAVKRNQIDNYSQFLFDAQQFNIQNKFVKFKTKLNLDCPIISVENRFEQIISKQLKMPYQTKQEGNLYIFTFESQILVLNIGATEQSYIFKDFISQNLQVSSIQVLHHFQFLQKSDCIYALDVQNNQHTIPESVKFEVLFEQELNSILFTIQALSATIYHVSKQHKFSLSSNIIDVYRAIVQYDQFSSIHLAQMRFLDFMIQNQNNAEFESKLSAYLHFSLYGIYIQLFDLMASKAVMIPSNFSLQQFKPMVLQNYQLKSLYPVNILQKIISCPLQEFTIFGLPYSRLQESSKKAISVLFPAFNGELQIPNQQQTAIKSIDQLFEGKIPFTTVVIASRVTERVANLVQLLADQQQILFISPLYETTSGIEAVPRILGAPIYSHKNISTSFGQFGVHFSQFGKVTSVFVHSFQYFMDQNQTANEYQIKLPFTQMLQQSTADNGAEILCQRAFAVQQLALQLVQNLQLPPKRFLLINSLCSLVGAGIQQYYKNYQIKTQLKSQLMIFPQLPKFTFFELLNHRNVFEVKNDLLGYKIYNYEYINKILNDLMVIDTKVLDQFKPGLLNTLRCTLSTGFEFVTCYEVEEAIRGCEWLSWALKEVICVDEGVKGIIQIKQLIE</sequence>
<dbReference type="EMBL" id="GDID01003841">
    <property type="protein sequence ID" value="JAP92765.1"/>
    <property type="molecule type" value="Transcribed_RNA"/>
</dbReference>
<organism evidence="1">
    <name type="scientific">Trepomonas sp. PC1</name>
    <dbReference type="NCBI Taxonomy" id="1076344"/>
    <lineage>
        <taxon>Eukaryota</taxon>
        <taxon>Metamonada</taxon>
        <taxon>Diplomonadida</taxon>
        <taxon>Hexamitidae</taxon>
        <taxon>Hexamitinae</taxon>
        <taxon>Trepomonas</taxon>
    </lineage>
</organism>
<evidence type="ECO:0000313" key="1">
    <source>
        <dbReference type="EMBL" id="JAP92765.1"/>
    </source>
</evidence>
<name>A0A146KAK9_9EUKA</name>
<feature type="non-terminal residue" evidence="1">
    <location>
        <position position="1"/>
    </location>
</feature>
<gene>
    <name evidence="1" type="ORF">TPC1_15182</name>
</gene>
<dbReference type="AlphaFoldDB" id="A0A146KAK9"/>